<name>A0A0E9UYU6_ANGAN</name>
<dbReference type="EMBL" id="GBXM01030161">
    <property type="protein sequence ID" value="JAH78416.1"/>
    <property type="molecule type" value="Transcribed_RNA"/>
</dbReference>
<dbReference type="EMBL" id="GBXM01040325">
    <property type="protein sequence ID" value="JAH68252.1"/>
    <property type="molecule type" value="Transcribed_RNA"/>
</dbReference>
<evidence type="ECO:0000313" key="1">
    <source>
        <dbReference type="EMBL" id="JAH70911.1"/>
    </source>
</evidence>
<dbReference type="EMBL" id="GBXM01037666">
    <property type="protein sequence ID" value="JAH70911.1"/>
    <property type="molecule type" value="Transcribed_RNA"/>
</dbReference>
<dbReference type="AlphaFoldDB" id="A0A0E9UYU6"/>
<dbReference type="EMBL" id="GBXM01038171">
    <property type="protein sequence ID" value="JAH70406.1"/>
    <property type="molecule type" value="Transcribed_RNA"/>
</dbReference>
<reference evidence="1" key="1">
    <citation type="submission" date="2014-11" db="EMBL/GenBank/DDBJ databases">
        <authorList>
            <person name="Amaro Gonzalez C."/>
        </authorList>
    </citation>
    <scope>NUCLEOTIDE SEQUENCE</scope>
</reference>
<reference evidence="1" key="2">
    <citation type="journal article" date="2015" name="Fish Shellfish Immunol.">
        <title>Early steps in the European eel (Anguilla anguilla)-Vibrio vulnificus interaction in the gills: Role of the RtxA13 toxin.</title>
        <authorList>
            <person name="Callol A."/>
            <person name="Pajuelo D."/>
            <person name="Ebbesson L."/>
            <person name="Teles M."/>
            <person name="MacKenzie S."/>
            <person name="Amaro C."/>
        </authorList>
    </citation>
    <scope>NUCLEOTIDE SEQUENCE</scope>
</reference>
<organism evidence="1">
    <name type="scientific">Anguilla anguilla</name>
    <name type="common">European freshwater eel</name>
    <name type="synonym">Muraena anguilla</name>
    <dbReference type="NCBI Taxonomy" id="7936"/>
    <lineage>
        <taxon>Eukaryota</taxon>
        <taxon>Metazoa</taxon>
        <taxon>Chordata</taxon>
        <taxon>Craniata</taxon>
        <taxon>Vertebrata</taxon>
        <taxon>Euteleostomi</taxon>
        <taxon>Actinopterygii</taxon>
        <taxon>Neopterygii</taxon>
        <taxon>Teleostei</taxon>
        <taxon>Anguilliformes</taxon>
        <taxon>Anguillidae</taxon>
        <taxon>Anguilla</taxon>
    </lineage>
</organism>
<sequence length="32" mass="3696">MISYHLRRLQGRMCSFSVLYCKSLYSGAITPN</sequence>
<accession>A0A0E9UYU6</accession>
<protein>
    <submittedName>
        <fullName evidence="1">Uncharacterized protein</fullName>
    </submittedName>
</protein>
<proteinExistence type="predicted"/>